<dbReference type="Pfam" id="PF00797">
    <property type="entry name" value="Acetyltransf_2"/>
    <property type="match status" value="1"/>
</dbReference>
<sequence length="263" mass="28926">MDGLILLHTAHVERVPYEYFHIWLEHPTTVEPLESAGRILRGRGGYCFHLNGAFSLLLAELGFQVTRHVGGVQGSAEHPAGATGNHLALTVSGLPSAECPDGVWFVDLGLGDAIHEPLPLVEGTYRQGPFVYGLRPSEAEPGGWRFDHDPRGSFLGMDFRHEPAPMSAFDEQHRHLSTSPESSFQKVLCAQRRDATGSDYMRGLVLSRRGSGEGTSTLSSDRDYFEALADVFGLTLDEVTAQEKAALWTRLTETHEKWLATSV</sequence>
<evidence type="ECO:0000256" key="1">
    <source>
        <dbReference type="ARBA" id="ARBA00006547"/>
    </source>
</evidence>
<dbReference type="PANTHER" id="PTHR11786:SF0">
    <property type="entry name" value="ARYLAMINE N-ACETYLTRANSFERASE 4-RELATED"/>
    <property type="match status" value="1"/>
</dbReference>
<comment type="caution">
    <text evidence="2">The sequence shown here is derived from an EMBL/GenBank/DDBJ whole genome shotgun (WGS) entry which is preliminary data.</text>
</comment>
<comment type="similarity">
    <text evidence="1">Belongs to the arylamine N-acetyltransferase family.</text>
</comment>
<dbReference type="SUPFAM" id="SSF54001">
    <property type="entry name" value="Cysteine proteinases"/>
    <property type="match status" value="1"/>
</dbReference>
<dbReference type="Gene3D" id="3.30.2140.10">
    <property type="entry name" value="Arylamine N-acetyltransferase"/>
    <property type="match status" value="1"/>
</dbReference>
<dbReference type="InterPro" id="IPR001447">
    <property type="entry name" value="Arylamine_N-AcTrfase"/>
</dbReference>
<accession>A0ABP7IYE5</accession>
<evidence type="ECO:0000313" key="3">
    <source>
        <dbReference type="Proteomes" id="UP001500888"/>
    </source>
</evidence>
<dbReference type="InterPro" id="IPR038765">
    <property type="entry name" value="Papain-like_cys_pep_sf"/>
</dbReference>
<gene>
    <name evidence="2" type="ORF">GCM10022226_57950</name>
</gene>
<dbReference type="Gene3D" id="2.40.128.150">
    <property type="entry name" value="Cysteine proteinases"/>
    <property type="match status" value="1"/>
</dbReference>
<organism evidence="2 3">
    <name type="scientific">Sphaerisporangium flaviroseum</name>
    <dbReference type="NCBI Taxonomy" id="509199"/>
    <lineage>
        <taxon>Bacteria</taxon>
        <taxon>Bacillati</taxon>
        <taxon>Actinomycetota</taxon>
        <taxon>Actinomycetes</taxon>
        <taxon>Streptosporangiales</taxon>
        <taxon>Streptosporangiaceae</taxon>
        <taxon>Sphaerisporangium</taxon>
    </lineage>
</organism>
<reference evidence="3" key="1">
    <citation type="journal article" date="2019" name="Int. J. Syst. Evol. Microbiol.">
        <title>The Global Catalogue of Microorganisms (GCM) 10K type strain sequencing project: providing services to taxonomists for standard genome sequencing and annotation.</title>
        <authorList>
            <consortium name="The Broad Institute Genomics Platform"/>
            <consortium name="The Broad Institute Genome Sequencing Center for Infectious Disease"/>
            <person name="Wu L."/>
            <person name="Ma J."/>
        </authorList>
    </citation>
    <scope>NUCLEOTIDE SEQUENCE [LARGE SCALE GENOMIC DNA]</scope>
    <source>
        <strain evidence="3">JCM 16908</strain>
    </source>
</reference>
<dbReference type="Proteomes" id="UP001500888">
    <property type="component" value="Unassembled WGS sequence"/>
</dbReference>
<keyword evidence="3" id="KW-1185">Reference proteome</keyword>
<dbReference type="PANTHER" id="PTHR11786">
    <property type="entry name" value="N-HYDROXYARYLAMINE O-ACETYLTRANSFERASE"/>
    <property type="match status" value="1"/>
</dbReference>
<protein>
    <submittedName>
        <fullName evidence="2">Arylamine N-acetyltransferase</fullName>
    </submittedName>
</protein>
<name>A0ABP7IYE5_9ACTN</name>
<proteinExistence type="inferred from homology"/>
<evidence type="ECO:0000313" key="2">
    <source>
        <dbReference type="EMBL" id="GAA3829487.1"/>
    </source>
</evidence>
<dbReference type="EMBL" id="BAAAZR010000028">
    <property type="protein sequence ID" value="GAA3829487.1"/>
    <property type="molecule type" value="Genomic_DNA"/>
</dbReference>